<organism evidence="2 3">
    <name type="scientific">Seminavis robusta</name>
    <dbReference type="NCBI Taxonomy" id="568900"/>
    <lineage>
        <taxon>Eukaryota</taxon>
        <taxon>Sar</taxon>
        <taxon>Stramenopiles</taxon>
        <taxon>Ochrophyta</taxon>
        <taxon>Bacillariophyta</taxon>
        <taxon>Bacillariophyceae</taxon>
        <taxon>Bacillariophycidae</taxon>
        <taxon>Naviculales</taxon>
        <taxon>Naviculaceae</taxon>
        <taxon>Seminavis</taxon>
    </lineage>
</organism>
<name>A0A9N8ER16_9STRA</name>
<evidence type="ECO:0000256" key="1">
    <source>
        <dbReference type="SAM" id="MobiDB-lite"/>
    </source>
</evidence>
<evidence type="ECO:0000313" key="2">
    <source>
        <dbReference type="EMBL" id="CAB9525647.1"/>
    </source>
</evidence>
<feature type="region of interest" description="Disordered" evidence="1">
    <location>
        <begin position="71"/>
        <end position="104"/>
    </location>
</feature>
<feature type="region of interest" description="Disordered" evidence="1">
    <location>
        <begin position="1"/>
        <end position="40"/>
    </location>
</feature>
<protein>
    <submittedName>
        <fullName evidence="2">Uncharacterized protein</fullName>
    </submittedName>
</protein>
<feature type="compositionally biased region" description="Polar residues" evidence="1">
    <location>
        <begin position="73"/>
        <end position="83"/>
    </location>
</feature>
<sequence length="141" mass="14886">MSTGTRDEIRPSKSILEGARPPMGSQLASTKLSSGVSRLENAEPSASMIMSLACVSGLADNQFLVTYYRHPQDQNSRPSSLSTRLAARLQGKSQAQPDNGRASFSSCNGAGTPGCLRPKMAINGLLGKTRVTASCEPSRTI</sequence>
<dbReference type="AlphaFoldDB" id="A0A9N8ER16"/>
<feature type="compositionally biased region" description="Polar residues" evidence="1">
    <location>
        <begin position="26"/>
        <end position="36"/>
    </location>
</feature>
<evidence type="ECO:0000313" key="3">
    <source>
        <dbReference type="Proteomes" id="UP001153069"/>
    </source>
</evidence>
<keyword evidence="3" id="KW-1185">Reference proteome</keyword>
<proteinExistence type="predicted"/>
<accession>A0A9N8ER16</accession>
<reference evidence="2" key="1">
    <citation type="submission" date="2020-06" db="EMBL/GenBank/DDBJ databases">
        <authorList>
            <consortium name="Plant Systems Biology data submission"/>
        </authorList>
    </citation>
    <scope>NUCLEOTIDE SEQUENCE</scope>
    <source>
        <strain evidence="2">D6</strain>
    </source>
</reference>
<dbReference type="EMBL" id="CAICTM010001704">
    <property type="protein sequence ID" value="CAB9525647.1"/>
    <property type="molecule type" value="Genomic_DNA"/>
</dbReference>
<feature type="compositionally biased region" description="Basic and acidic residues" evidence="1">
    <location>
        <begin position="1"/>
        <end position="11"/>
    </location>
</feature>
<comment type="caution">
    <text evidence="2">The sequence shown here is derived from an EMBL/GenBank/DDBJ whole genome shotgun (WGS) entry which is preliminary data.</text>
</comment>
<gene>
    <name evidence="2" type="ORF">SEMRO_1706_G292481.1</name>
</gene>
<feature type="compositionally biased region" description="Polar residues" evidence="1">
    <location>
        <begin position="91"/>
        <end position="104"/>
    </location>
</feature>
<dbReference type="Proteomes" id="UP001153069">
    <property type="component" value="Unassembled WGS sequence"/>
</dbReference>